<dbReference type="AlphaFoldDB" id="A0A0C6P8X6"/>
<dbReference type="EMBL" id="HE965806">
    <property type="protein sequence ID" value="CCJ56187.1"/>
    <property type="molecule type" value="Genomic_DNA"/>
</dbReference>
<proteinExistence type="inferred from homology"/>
<dbReference type="Gene3D" id="3.30.1330.40">
    <property type="entry name" value="RutC-like"/>
    <property type="match status" value="1"/>
</dbReference>
<comment type="similarity">
    <text evidence="1">Belongs to the RutC family.</text>
</comment>
<protein>
    <recommendedName>
        <fullName evidence="4">Translation initiation inhibitor</fullName>
    </recommendedName>
</protein>
<dbReference type="Proteomes" id="UP000007564">
    <property type="component" value="Chromosome"/>
</dbReference>
<evidence type="ECO:0000256" key="1">
    <source>
        <dbReference type="ARBA" id="ARBA00010552"/>
    </source>
</evidence>
<reference evidence="2 3" key="1">
    <citation type="journal article" date="2012" name="BMC Genomics">
        <title>Comparative genomics of the classical Bordetella subspecies: the evolution and exchange of virulence-associated diversity amongst closely related pathogens.</title>
        <authorList>
            <person name="Park J."/>
            <person name="Zhang Y."/>
            <person name="Buboltz A.M."/>
            <person name="Zhang X."/>
            <person name="Schuster S.C."/>
            <person name="Ahuja U."/>
            <person name="Liu M."/>
            <person name="Miller J.F."/>
            <person name="Sebaihia M."/>
            <person name="Bentley S.D."/>
            <person name="Parkhill J."/>
            <person name="Harvill E.T."/>
        </authorList>
    </citation>
    <scope>NUCLEOTIDE SEQUENCE [LARGE SCALE GENOMIC DNA]</scope>
    <source>
        <strain evidence="2 3">253</strain>
    </source>
</reference>
<dbReference type="KEGG" id="bbh:BN112_4273"/>
<dbReference type="GO" id="GO:0005829">
    <property type="term" value="C:cytosol"/>
    <property type="evidence" value="ECO:0007669"/>
    <property type="project" value="TreeGrafter"/>
</dbReference>
<name>A0A0C6P8X6_BORBO</name>
<dbReference type="Pfam" id="PF01042">
    <property type="entry name" value="Ribonuc_L-PSP"/>
    <property type="match status" value="1"/>
</dbReference>
<evidence type="ECO:0008006" key="4">
    <source>
        <dbReference type="Google" id="ProtNLM"/>
    </source>
</evidence>
<dbReference type="RefSeq" id="WP_003814499.1">
    <property type="nucleotide sequence ID" value="NC_019382.1"/>
</dbReference>
<dbReference type="CDD" id="cd00448">
    <property type="entry name" value="YjgF_YER057c_UK114_family"/>
    <property type="match status" value="1"/>
</dbReference>
<dbReference type="GO" id="GO:0019239">
    <property type="term" value="F:deaminase activity"/>
    <property type="evidence" value="ECO:0007669"/>
    <property type="project" value="TreeGrafter"/>
</dbReference>
<dbReference type="SUPFAM" id="SSF55298">
    <property type="entry name" value="YjgF-like"/>
    <property type="match status" value="1"/>
</dbReference>
<sequence length="138" mass="15186">MSTELQYMNPEGACPAQGLYSHATRVPAGGNTYFIAGQLSVAPDGSVAGKGSFETQFRQVFKNLADVLHGLGLSHKHLVKFTTFLVHSQDIETFMKLRAEYFPTIFPGSLPPNTLLIVDRLVKEEFLLEVEAIAYQPA</sequence>
<evidence type="ECO:0000313" key="3">
    <source>
        <dbReference type="Proteomes" id="UP000007564"/>
    </source>
</evidence>
<dbReference type="GeneID" id="56477370"/>
<dbReference type="InterPro" id="IPR006175">
    <property type="entry name" value="YjgF/YER057c/UK114"/>
</dbReference>
<dbReference type="OrthoDB" id="9809792at2"/>
<dbReference type="PANTHER" id="PTHR11803">
    <property type="entry name" value="2-IMINOBUTANOATE/2-IMINOPROPANOATE DEAMINASE RIDA"/>
    <property type="match status" value="1"/>
</dbReference>
<gene>
    <name evidence="2" type="ORF">BN112_4273</name>
</gene>
<organism evidence="2 3">
    <name type="scientific">Bordetella bronchiseptica 253</name>
    <dbReference type="NCBI Taxonomy" id="568707"/>
    <lineage>
        <taxon>Bacteria</taxon>
        <taxon>Pseudomonadati</taxon>
        <taxon>Pseudomonadota</taxon>
        <taxon>Betaproteobacteria</taxon>
        <taxon>Burkholderiales</taxon>
        <taxon>Alcaligenaceae</taxon>
        <taxon>Bordetella</taxon>
    </lineage>
</organism>
<evidence type="ECO:0000313" key="2">
    <source>
        <dbReference type="EMBL" id="CCJ56187.1"/>
    </source>
</evidence>
<dbReference type="PANTHER" id="PTHR11803:SF58">
    <property type="entry name" value="PROTEIN HMF1-RELATED"/>
    <property type="match status" value="1"/>
</dbReference>
<dbReference type="HOGENOM" id="CLU_100715_4_2_4"/>
<accession>A0A0C6P8X6</accession>
<dbReference type="InterPro" id="IPR035959">
    <property type="entry name" value="RutC-like_sf"/>
</dbReference>